<sequence>MYSDDWFIESKEQSVQPLEFISRGRGRILCSEGVHMLMFSEVALYEGESVTRSPEVVLIIPNIARVRTRNKRTTLSRPRFIGHYLVFNPVKESYCFPLAMFSYVKHCFPPSLGAAGRHQADSPTLALPFLQERDEQEAGFRWD</sequence>
<dbReference type="AlphaFoldDB" id="A0A5B7GE05"/>
<organism evidence="1 2">
    <name type="scientific">Portunus trituberculatus</name>
    <name type="common">Swimming crab</name>
    <name type="synonym">Neptunus trituberculatus</name>
    <dbReference type="NCBI Taxonomy" id="210409"/>
    <lineage>
        <taxon>Eukaryota</taxon>
        <taxon>Metazoa</taxon>
        <taxon>Ecdysozoa</taxon>
        <taxon>Arthropoda</taxon>
        <taxon>Crustacea</taxon>
        <taxon>Multicrustacea</taxon>
        <taxon>Malacostraca</taxon>
        <taxon>Eumalacostraca</taxon>
        <taxon>Eucarida</taxon>
        <taxon>Decapoda</taxon>
        <taxon>Pleocyemata</taxon>
        <taxon>Brachyura</taxon>
        <taxon>Eubrachyura</taxon>
        <taxon>Portunoidea</taxon>
        <taxon>Portunidae</taxon>
        <taxon>Portuninae</taxon>
        <taxon>Portunus</taxon>
    </lineage>
</organism>
<name>A0A5B7GE05_PORTR</name>
<dbReference type="Proteomes" id="UP000324222">
    <property type="component" value="Unassembled WGS sequence"/>
</dbReference>
<dbReference type="EMBL" id="VSRR010013474">
    <property type="protein sequence ID" value="MPC55829.1"/>
    <property type="molecule type" value="Genomic_DNA"/>
</dbReference>
<comment type="caution">
    <text evidence="1">The sequence shown here is derived from an EMBL/GenBank/DDBJ whole genome shotgun (WGS) entry which is preliminary data.</text>
</comment>
<evidence type="ECO:0000313" key="2">
    <source>
        <dbReference type="Proteomes" id="UP000324222"/>
    </source>
</evidence>
<accession>A0A5B7GE05</accession>
<proteinExistence type="predicted"/>
<keyword evidence="2" id="KW-1185">Reference proteome</keyword>
<protein>
    <submittedName>
        <fullName evidence="1">Uncharacterized protein</fullName>
    </submittedName>
</protein>
<gene>
    <name evidence="1" type="ORF">E2C01_049774</name>
</gene>
<reference evidence="1 2" key="1">
    <citation type="submission" date="2019-05" db="EMBL/GenBank/DDBJ databases">
        <title>Another draft genome of Portunus trituberculatus and its Hox gene families provides insights of decapod evolution.</title>
        <authorList>
            <person name="Jeong J.-H."/>
            <person name="Song I."/>
            <person name="Kim S."/>
            <person name="Choi T."/>
            <person name="Kim D."/>
            <person name="Ryu S."/>
            <person name="Kim W."/>
        </authorList>
    </citation>
    <scope>NUCLEOTIDE SEQUENCE [LARGE SCALE GENOMIC DNA]</scope>
    <source>
        <tissue evidence="1">Muscle</tissue>
    </source>
</reference>
<evidence type="ECO:0000313" key="1">
    <source>
        <dbReference type="EMBL" id="MPC55829.1"/>
    </source>
</evidence>